<sequence length="149" mass="17400">MQPSEQTINQIERTIRKIAQKFSEEIESVNITDIHLRVGQDSGELRAYNDDDQEITRCVISEWIDYKEDDFYDVVTDILRTNLKKHSHLVDQMNILKPFSFILEDEDGEHLAELYVADDDTVIIGKDLMNNLEEDLDSFLDHLLNENLS</sequence>
<reference evidence="1 2" key="1">
    <citation type="submission" date="2014-07" db="EMBL/GenBank/DDBJ databases">
        <authorList>
            <person name="McCorrison J."/>
            <person name="Sanka R."/>
            <person name="Torralba M."/>
            <person name="Gillis M."/>
            <person name="Haft D.H."/>
            <person name="Methe B."/>
            <person name="Sutton G."/>
            <person name="Nelson K.E."/>
        </authorList>
    </citation>
    <scope>NUCLEOTIDE SEQUENCE [LARGE SCALE GENOMIC DNA]</scope>
    <source>
        <strain evidence="1 2">S9-PR14</strain>
    </source>
</reference>
<name>A0A098YSU5_9BACT</name>
<accession>A0A098YSU5</accession>
<protein>
    <submittedName>
        <fullName evidence="1">Uncharacterized protein</fullName>
    </submittedName>
</protein>
<dbReference type="Proteomes" id="UP000029723">
    <property type="component" value="Unassembled WGS sequence"/>
</dbReference>
<dbReference type="EMBL" id="JRPQ01000069">
    <property type="protein sequence ID" value="KGI22484.1"/>
    <property type="molecule type" value="Genomic_DNA"/>
</dbReference>
<dbReference type="RefSeq" id="WP_008124050.1">
    <property type="nucleotide sequence ID" value="NZ_JRPQ01000069.1"/>
</dbReference>
<evidence type="ECO:0000313" key="1">
    <source>
        <dbReference type="EMBL" id="KGI22484.1"/>
    </source>
</evidence>
<gene>
    <name evidence="1" type="ORF">HMPREF9304_04190</name>
</gene>
<dbReference type="AlphaFoldDB" id="A0A098YSU5"/>
<proteinExistence type="predicted"/>
<comment type="caution">
    <text evidence="1">The sequence shown here is derived from an EMBL/GenBank/DDBJ whole genome shotgun (WGS) entry which is preliminary data.</text>
</comment>
<dbReference type="OrthoDB" id="1079023at2"/>
<evidence type="ECO:0000313" key="2">
    <source>
        <dbReference type="Proteomes" id="UP000029723"/>
    </source>
</evidence>
<organism evidence="1 2">
    <name type="scientific">Hoylesella timonensis S9-PR14</name>
    <dbReference type="NCBI Taxonomy" id="1401062"/>
    <lineage>
        <taxon>Bacteria</taxon>
        <taxon>Pseudomonadati</taxon>
        <taxon>Bacteroidota</taxon>
        <taxon>Bacteroidia</taxon>
        <taxon>Bacteroidales</taxon>
        <taxon>Prevotellaceae</taxon>
        <taxon>Hoylesella</taxon>
    </lineage>
</organism>